<dbReference type="NCBIfam" id="TIGR01764">
    <property type="entry name" value="excise"/>
    <property type="match status" value="1"/>
</dbReference>
<dbReference type="InterPro" id="IPR009061">
    <property type="entry name" value="DNA-bd_dom_put_sf"/>
</dbReference>
<organism evidence="2 3">
    <name type="scientific">Mediterraneibacter gnavus CAG:126</name>
    <dbReference type="NCBI Taxonomy" id="1263106"/>
    <lineage>
        <taxon>Bacteria</taxon>
        <taxon>Bacillati</taxon>
        <taxon>Bacillota</taxon>
        <taxon>Clostridia</taxon>
        <taxon>Lachnospirales</taxon>
        <taxon>Lachnospiraceae</taxon>
        <taxon>Mediterraneibacter</taxon>
    </lineage>
</organism>
<protein>
    <recommendedName>
        <fullName evidence="1">Helix-turn-helix domain-containing protein</fullName>
    </recommendedName>
</protein>
<feature type="domain" description="Helix-turn-helix" evidence="1">
    <location>
        <begin position="1"/>
        <end position="51"/>
    </location>
</feature>
<dbReference type="EMBL" id="CBAL010000146">
    <property type="protein sequence ID" value="CCZ68545.1"/>
    <property type="molecule type" value="Genomic_DNA"/>
</dbReference>
<dbReference type="Pfam" id="PF12728">
    <property type="entry name" value="HTH_17"/>
    <property type="match status" value="1"/>
</dbReference>
<dbReference type="CDD" id="cd04762">
    <property type="entry name" value="HTH_MerR-trunc"/>
    <property type="match status" value="1"/>
</dbReference>
<proteinExistence type="predicted"/>
<dbReference type="InterPro" id="IPR010093">
    <property type="entry name" value="SinI_DNA-bd"/>
</dbReference>
<comment type="caution">
    <text evidence="2">The sequence shown here is derived from an EMBL/GenBank/DDBJ whole genome shotgun (WGS) entry which is preliminary data.</text>
</comment>
<dbReference type="InterPro" id="IPR041657">
    <property type="entry name" value="HTH_17"/>
</dbReference>
<dbReference type="SUPFAM" id="SSF46955">
    <property type="entry name" value="Putative DNA-binding domain"/>
    <property type="match status" value="1"/>
</dbReference>
<dbReference type="AlphaFoldDB" id="R5TS51"/>
<name>R5TS51_MEDGN</name>
<dbReference type="Gene3D" id="1.10.1660.10">
    <property type="match status" value="1"/>
</dbReference>
<dbReference type="Proteomes" id="UP000018114">
    <property type="component" value="Unassembled WGS sequence"/>
</dbReference>
<dbReference type="GO" id="GO:0003677">
    <property type="term" value="F:DNA binding"/>
    <property type="evidence" value="ECO:0007669"/>
    <property type="project" value="InterPro"/>
</dbReference>
<evidence type="ECO:0000313" key="3">
    <source>
        <dbReference type="Proteomes" id="UP000018114"/>
    </source>
</evidence>
<reference evidence="2" key="1">
    <citation type="submission" date="2012-11" db="EMBL/GenBank/DDBJ databases">
        <title>Dependencies among metagenomic species, viruses, plasmids and units of genetic variation.</title>
        <authorList>
            <person name="Nielsen H.B."/>
            <person name="Almeida M."/>
            <person name="Juncker A.S."/>
            <person name="Rasmussen S."/>
            <person name="Li J."/>
            <person name="Sunagawa S."/>
            <person name="Plichta D."/>
            <person name="Gautier L."/>
            <person name="Le Chatelier E."/>
            <person name="Peletier E."/>
            <person name="Bonde I."/>
            <person name="Nielsen T."/>
            <person name="Manichanh C."/>
            <person name="Arumugam M."/>
            <person name="Batto J."/>
            <person name="Santos M.B.Q.D."/>
            <person name="Blom N."/>
            <person name="Borruel N."/>
            <person name="Burgdorf K.S."/>
            <person name="Boumezbeur F."/>
            <person name="Casellas F."/>
            <person name="Dore J."/>
            <person name="Guarner F."/>
            <person name="Hansen T."/>
            <person name="Hildebrand F."/>
            <person name="Kaas R.S."/>
            <person name="Kennedy S."/>
            <person name="Kristiansen K."/>
            <person name="Kultima J.R."/>
            <person name="Leonard P."/>
            <person name="Levenez F."/>
            <person name="Lund O."/>
            <person name="Moumen B."/>
            <person name="Le Paslier D."/>
            <person name="Pons N."/>
            <person name="Pedersen O."/>
            <person name="Prifti E."/>
            <person name="Qin J."/>
            <person name="Raes J."/>
            <person name="Tap J."/>
            <person name="Tims S."/>
            <person name="Ussery D.W."/>
            <person name="Yamada T."/>
            <person name="MetaHit consortium"/>
            <person name="Renault P."/>
            <person name="Sicheritz-Ponten T."/>
            <person name="Bork P."/>
            <person name="Wang J."/>
            <person name="Brunak S."/>
            <person name="Ehrlich S.D."/>
        </authorList>
    </citation>
    <scope>NUCLEOTIDE SEQUENCE [LARGE SCALE GENOMIC DNA]</scope>
</reference>
<gene>
    <name evidence="2" type="ORF">BN481_01338</name>
</gene>
<accession>R5TS51</accession>
<sequence>MMTTGQAASYLDVSTCTLREWVKKGYIPVVMKTPTGYLKFAEEDVEAFRKKMEQDGDILTTGK</sequence>
<evidence type="ECO:0000259" key="1">
    <source>
        <dbReference type="Pfam" id="PF12728"/>
    </source>
</evidence>
<evidence type="ECO:0000313" key="2">
    <source>
        <dbReference type="EMBL" id="CCZ68545.1"/>
    </source>
</evidence>